<dbReference type="RefSeq" id="WP_249311736.1">
    <property type="nucleotide sequence ID" value="NZ_JACRSU010000002.1"/>
</dbReference>
<keyword evidence="2" id="KW-0456">Lyase</keyword>
<feature type="modified residue" description="Glycine radical" evidence="3">
    <location>
        <position position="636"/>
    </location>
</feature>
<dbReference type="PROSITE" id="PS51149">
    <property type="entry name" value="GLY_RADICAL_2"/>
    <property type="match status" value="1"/>
</dbReference>
<proteinExistence type="predicted"/>
<dbReference type="Pfam" id="PF02901">
    <property type="entry name" value="PFL-like"/>
    <property type="match status" value="1"/>
</dbReference>
<dbReference type="PROSITE" id="PS51554">
    <property type="entry name" value="PFL"/>
    <property type="match status" value="1"/>
</dbReference>
<dbReference type="PANTHER" id="PTHR43641">
    <property type="entry name" value="FORMATE ACETYLTRANSFERASE 3-RELATED"/>
    <property type="match status" value="1"/>
</dbReference>
<dbReference type="GO" id="GO:0016829">
    <property type="term" value="F:lyase activity"/>
    <property type="evidence" value="ECO:0007669"/>
    <property type="project" value="UniProtKB-KW"/>
</dbReference>
<dbReference type="SUPFAM" id="SSF51998">
    <property type="entry name" value="PFL-like glycyl radical enzymes"/>
    <property type="match status" value="1"/>
</dbReference>
<dbReference type="InterPro" id="IPR001150">
    <property type="entry name" value="Gly_radical"/>
</dbReference>
<reference evidence="6" key="1">
    <citation type="submission" date="2020-08" db="EMBL/GenBank/DDBJ databases">
        <title>Genome public.</title>
        <authorList>
            <person name="Liu C."/>
            <person name="Sun Q."/>
        </authorList>
    </citation>
    <scope>NUCLEOTIDE SEQUENCE</scope>
    <source>
        <strain evidence="6">H8</strain>
    </source>
</reference>
<evidence type="ECO:0000259" key="4">
    <source>
        <dbReference type="PROSITE" id="PS51149"/>
    </source>
</evidence>
<sequence>MTEKIELQLKQLNSKAYQTKRKHIEDAMFDDIKKSENFINNFQKIVALEKPSFLENDEFGFNRSTDLTIPPYGGNVTPNYYRIISQGFDAVLDQIGKAVAKTTDAEKKAYGKNMAKCIHLCLEFCSQYKTAAKASGNLKLYGALKKVPHKGAESFYEACVFLKICIYFLRISFVDHLGLGRFDQYMYPFYLHDKACGVQDNEIFETLESFFIAINRDTDLYSGVQQGDNGQSLVLGGFDKAGNSQFNELSQMCMQASLELNLIDPKINLRVGKNTPDEIFEFATLLTKQGLGFPQYCNDDVVIPGLLKLGYEHEDAVNYVVAACWEFIIPNCGADVPNIQTMDFPAVVNRAVVAKLTECKHFDELMDCVKKEIEIECGMLIHSRREQKVVKRPLLSIFIDGCIECLADMYDGGAKYHNFGCHGAGIANAADALAAVKKNVFDEKTIEKSELLNALANNFRGHDELRNQLRNSPKMGNNDDYVDSIACDLMDCFSNHLNNKKNGHGGVWRAGTGSAMEYIWKGEKCPATADGRKAKEAYSSSFSPALDAKTAGVLSVMQSFTKYPLCNIVNGGPLTIEIHDTVLRNDVGIKKVAMLVKSYILLGGHQLQLNSINRERLLDAQKHPENYPNLIVRVWGWSGYFNELDLSYQNHIIRRTEYGS</sequence>
<evidence type="ECO:0000259" key="5">
    <source>
        <dbReference type="PROSITE" id="PS51554"/>
    </source>
</evidence>
<name>A0A926DMS2_9FIRM</name>
<comment type="caution">
    <text evidence="6">The sequence shown here is derived from an EMBL/GenBank/DDBJ whole genome shotgun (WGS) entry which is preliminary data.</text>
</comment>
<feature type="domain" description="Glycine radical" evidence="4">
    <location>
        <begin position="540"/>
        <end position="660"/>
    </location>
</feature>
<dbReference type="InterPro" id="IPR004184">
    <property type="entry name" value="PFL_dom"/>
</dbReference>
<protein>
    <submittedName>
        <fullName evidence="6">Pyruvate formate-lyase</fullName>
    </submittedName>
</protein>
<dbReference type="Gene3D" id="3.20.70.20">
    <property type="match status" value="1"/>
</dbReference>
<keyword evidence="1 3" id="KW-0556">Organic radical</keyword>
<keyword evidence="6" id="KW-0670">Pyruvate</keyword>
<organism evidence="6 7">
    <name type="scientific">Congzhengia minquanensis</name>
    <dbReference type="NCBI Taxonomy" id="2763657"/>
    <lineage>
        <taxon>Bacteria</taxon>
        <taxon>Bacillati</taxon>
        <taxon>Bacillota</taxon>
        <taxon>Clostridia</taxon>
        <taxon>Eubacteriales</taxon>
        <taxon>Oscillospiraceae</taxon>
        <taxon>Congzhengia</taxon>
    </lineage>
</organism>
<dbReference type="InterPro" id="IPR051215">
    <property type="entry name" value="GRE"/>
</dbReference>
<dbReference type="PANTHER" id="PTHR43641:SF2">
    <property type="entry name" value="DEHYDRATASE YBIW-RELATED"/>
    <property type="match status" value="1"/>
</dbReference>
<evidence type="ECO:0000256" key="2">
    <source>
        <dbReference type="ARBA" id="ARBA00023239"/>
    </source>
</evidence>
<keyword evidence="7" id="KW-1185">Reference proteome</keyword>
<gene>
    <name evidence="6" type="ORF">H8698_06205</name>
</gene>
<feature type="domain" description="PFL" evidence="5">
    <location>
        <begin position="1"/>
        <end position="533"/>
    </location>
</feature>
<dbReference type="AlphaFoldDB" id="A0A926DMS2"/>
<evidence type="ECO:0000256" key="3">
    <source>
        <dbReference type="PROSITE-ProRule" id="PRU00493"/>
    </source>
</evidence>
<accession>A0A926DMS2</accession>
<dbReference type="GO" id="GO:0005829">
    <property type="term" value="C:cytosol"/>
    <property type="evidence" value="ECO:0007669"/>
    <property type="project" value="TreeGrafter"/>
</dbReference>
<evidence type="ECO:0000256" key="1">
    <source>
        <dbReference type="ARBA" id="ARBA00022818"/>
    </source>
</evidence>
<evidence type="ECO:0000313" key="6">
    <source>
        <dbReference type="EMBL" id="MBC8540564.1"/>
    </source>
</evidence>
<dbReference type="EMBL" id="JACRSU010000002">
    <property type="protein sequence ID" value="MBC8540564.1"/>
    <property type="molecule type" value="Genomic_DNA"/>
</dbReference>
<dbReference type="Pfam" id="PF01228">
    <property type="entry name" value="Gly_radical"/>
    <property type="match status" value="1"/>
</dbReference>
<dbReference type="Proteomes" id="UP000611762">
    <property type="component" value="Unassembled WGS sequence"/>
</dbReference>
<evidence type="ECO:0000313" key="7">
    <source>
        <dbReference type="Proteomes" id="UP000611762"/>
    </source>
</evidence>